<evidence type="ECO:0000313" key="3">
    <source>
        <dbReference type="Proteomes" id="UP000007978"/>
    </source>
</evidence>
<dbReference type="AlphaFoldDB" id="K3VCA2"/>
<evidence type="ECO:0000256" key="1">
    <source>
        <dbReference type="SAM" id="MobiDB-lite"/>
    </source>
</evidence>
<comment type="caution">
    <text evidence="2">The sequence shown here is derived from an EMBL/GenBank/DDBJ whole genome shotgun (WGS) entry which is preliminary data.</text>
</comment>
<dbReference type="GeneID" id="20366886"/>
<name>K3VCA2_FUSPC</name>
<keyword evidence="3" id="KW-1185">Reference proteome</keyword>
<feature type="region of interest" description="Disordered" evidence="1">
    <location>
        <begin position="15"/>
        <end position="81"/>
    </location>
</feature>
<dbReference type="Proteomes" id="UP000007978">
    <property type="component" value="Chromosome 2"/>
</dbReference>
<dbReference type="KEGG" id="fpu:FPSE_08268"/>
<sequence length="81" mass="9149">MDMTRIIRTALMSAPFARRKRTSPTPSFERPVKASHMKDDEEGTPPLPSPNAVSYRLKLRDANDNESNLDPAISDTHVDRK</sequence>
<reference evidence="2 3" key="1">
    <citation type="journal article" date="2012" name="PLoS Pathog.">
        <title>Comparative pathogenomics reveals horizontally acquired novel virulence genes in fungi infecting cereal hosts.</title>
        <authorList>
            <person name="Gardiner D.M."/>
            <person name="McDonald M.C."/>
            <person name="Covarelli L."/>
            <person name="Solomon P.S."/>
            <person name="Rusu A.G."/>
            <person name="Marshall M."/>
            <person name="Kazan K."/>
            <person name="Chakraborty S."/>
            <person name="McDonald B.A."/>
            <person name="Manners J.M."/>
        </authorList>
    </citation>
    <scope>NUCLEOTIDE SEQUENCE [LARGE SCALE GENOMIC DNA]</scope>
    <source>
        <strain evidence="2 3">CS3096</strain>
    </source>
</reference>
<accession>K3VCA2</accession>
<feature type="compositionally biased region" description="Basic and acidic residues" evidence="1">
    <location>
        <begin position="30"/>
        <end position="39"/>
    </location>
</feature>
<gene>
    <name evidence="2" type="ORF">FPSE_08268</name>
</gene>
<evidence type="ECO:0000313" key="2">
    <source>
        <dbReference type="EMBL" id="EKJ71527.1"/>
    </source>
</evidence>
<proteinExistence type="predicted"/>
<protein>
    <submittedName>
        <fullName evidence="2">Uncharacterized protein</fullName>
    </submittedName>
</protein>
<dbReference type="RefSeq" id="XP_009259661.1">
    <property type="nucleotide sequence ID" value="XM_009261386.1"/>
</dbReference>
<organism evidence="2 3">
    <name type="scientific">Fusarium pseudograminearum (strain CS3096)</name>
    <name type="common">Wheat and barley crown-rot fungus</name>
    <dbReference type="NCBI Taxonomy" id="1028729"/>
    <lineage>
        <taxon>Eukaryota</taxon>
        <taxon>Fungi</taxon>
        <taxon>Dikarya</taxon>
        <taxon>Ascomycota</taxon>
        <taxon>Pezizomycotina</taxon>
        <taxon>Sordariomycetes</taxon>
        <taxon>Hypocreomycetidae</taxon>
        <taxon>Hypocreales</taxon>
        <taxon>Nectriaceae</taxon>
        <taxon>Fusarium</taxon>
    </lineage>
</organism>
<dbReference type="EMBL" id="AFNW01000285">
    <property type="protein sequence ID" value="EKJ71527.1"/>
    <property type="molecule type" value="Genomic_DNA"/>
</dbReference>
<dbReference type="HOGENOM" id="CLU_2574004_0_0_1"/>